<protein>
    <recommendedName>
        <fullName evidence="2">Alpha/beta hydrolase fold-3 domain-containing protein</fullName>
    </recommendedName>
</protein>
<dbReference type="PANTHER" id="PTHR48081">
    <property type="entry name" value="AB HYDROLASE SUPERFAMILY PROTEIN C4A8.06C"/>
    <property type="match status" value="1"/>
</dbReference>
<gene>
    <name evidence="3" type="primary">ORF180813</name>
</gene>
<dbReference type="InterPro" id="IPR050300">
    <property type="entry name" value="GDXG_lipolytic_enzyme"/>
</dbReference>
<dbReference type="InterPro" id="IPR029058">
    <property type="entry name" value="AB_hydrolase_fold"/>
</dbReference>
<name>A0A0B7BFI8_9EUPU</name>
<dbReference type="EMBL" id="HACG01044201">
    <property type="protein sequence ID" value="CEK91066.1"/>
    <property type="molecule type" value="Transcribed_RNA"/>
</dbReference>
<feature type="domain" description="Alpha/beta hydrolase fold-3" evidence="2">
    <location>
        <begin position="93"/>
        <end position="297"/>
    </location>
</feature>
<dbReference type="PANTHER" id="PTHR48081:SF8">
    <property type="entry name" value="ALPHA_BETA HYDROLASE FOLD-3 DOMAIN-CONTAINING PROTEIN-RELATED"/>
    <property type="match status" value="1"/>
</dbReference>
<dbReference type="Gene3D" id="3.40.50.1820">
    <property type="entry name" value="alpha/beta hydrolase"/>
    <property type="match status" value="1"/>
</dbReference>
<dbReference type="AlphaFoldDB" id="A0A0B7BFI8"/>
<reference evidence="3" key="1">
    <citation type="submission" date="2014-12" db="EMBL/GenBank/DDBJ databases">
        <title>Insight into the proteome of Arion vulgaris.</title>
        <authorList>
            <person name="Aradska J."/>
            <person name="Bulat T."/>
            <person name="Smidak R."/>
            <person name="Sarate P."/>
            <person name="Gangsoo J."/>
            <person name="Sialana F."/>
            <person name="Bilban M."/>
            <person name="Lubec G."/>
        </authorList>
    </citation>
    <scope>NUCLEOTIDE SEQUENCE</scope>
    <source>
        <tissue evidence="3">Skin</tissue>
    </source>
</reference>
<organism evidence="3">
    <name type="scientific">Arion vulgaris</name>
    <dbReference type="NCBI Taxonomy" id="1028688"/>
    <lineage>
        <taxon>Eukaryota</taxon>
        <taxon>Metazoa</taxon>
        <taxon>Spiralia</taxon>
        <taxon>Lophotrochozoa</taxon>
        <taxon>Mollusca</taxon>
        <taxon>Gastropoda</taxon>
        <taxon>Heterobranchia</taxon>
        <taxon>Euthyneura</taxon>
        <taxon>Panpulmonata</taxon>
        <taxon>Eupulmonata</taxon>
        <taxon>Stylommatophora</taxon>
        <taxon>Helicina</taxon>
        <taxon>Arionoidea</taxon>
        <taxon>Arionidae</taxon>
        <taxon>Arion</taxon>
    </lineage>
</organism>
<dbReference type="Pfam" id="PF07859">
    <property type="entry name" value="Abhydrolase_3"/>
    <property type="match status" value="1"/>
</dbReference>
<dbReference type="SUPFAM" id="SSF53474">
    <property type="entry name" value="alpha/beta-Hydrolases"/>
    <property type="match status" value="1"/>
</dbReference>
<accession>A0A0B7BFI8</accession>
<sequence>MAGPWEQFTKLYTIDKELLDFTELLVKSGIKPFSSYTLDEARKTFLNFCVTAAGDVKFDGHVSEITVPSPDAKAGIPVSVYKPTKVAATPAILIYFHGGGLVLFERKCLETALKKVAMDSGSIILNVEYRLLPDQCSGYGPFNDGVTVTKWVLENKQKVGGQPGSKVGVGGDSSGGQIAISVTNDVQCLAFQVLIYPQCDTGLKKPSVTEFAACPILPAPDLNWFINLVSKDLPNQDTDPRVCPLARTNLKTSPPTLILIAEIDPLRDGAVAFSEMLKSAGVDVTSEKITGVPHIFFGMCGVLKTKCAESYCHVVKFIKRFQ</sequence>
<proteinExistence type="predicted"/>
<evidence type="ECO:0000259" key="2">
    <source>
        <dbReference type="Pfam" id="PF07859"/>
    </source>
</evidence>
<dbReference type="GO" id="GO:0016787">
    <property type="term" value="F:hydrolase activity"/>
    <property type="evidence" value="ECO:0007669"/>
    <property type="project" value="UniProtKB-KW"/>
</dbReference>
<evidence type="ECO:0000313" key="3">
    <source>
        <dbReference type="EMBL" id="CEK91066.1"/>
    </source>
</evidence>
<evidence type="ECO:0000256" key="1">
    <source>
        <dbReference type="ARBA" id="ARBA00022801"/>
    </source>
</evidence>
<dbReference type="InterPro" id="IPR013094">
    <property type="entry name" value="AB_hydrolase_3"/>
</dbReference>
<keyword evidence="1" id="KW-0378">Hydrolase</keyword>